<protein>
    <submittedName>
        <fullName evidence="3">Uncharacterized protein</fullName>
    </submittedName>
</protein>
<reference evidence="3 4" key="1">
    <citation type="submission" date="2018-03" db="EMBL/GenBank/DDBJ databases">
        <title>The Complete Genome of Celeribacter baekdonensis strain LH4, a Thiosulfate-Oxidizing Alphaproteobacterium Isolated from Gulf of Mexico Continental Slope Sediments.</title>
        <authorList>
            <person name="Flood B.E."/>
            <person name="Bailey J.V."/>
            <person name="Leprich D."/>
        </authorList>
    </citation>
    <scope>NUCLEOTIDE SEQUENCE [LARGE SCALE GENOMIC DNA]</scope>
    <source>
        <strain evidence="3 4">LH4</strain>
    </source>
</reference>
<accession>A0A2R4M7P8</accession>
<feature type="transmembrane region" description="Helical" evidence="2">
    <location>
        <begin position="20"/>
        <end position="41"/>
    </location>
</feature>
<sequence>MDFLKSIFDAWDERIRSPILGSILFIYLACNWRALFFLFFADDTAAERLAYFDSHTSLWSTLIFPLVGGLVLAWLAPWVKFGGAWVAKKANLALAKLQEGEASDKRKRQYEKEAQELEAKTGRDVAIVESQGRIRAAEERLQIQDEQVLQEAAQVSLETKEEIETSRGRKNNAIADSLSPMARKLLIAAVNDKSGIIMQRSYIGGTAFSVGGEEIMHDGTRRGLAEVEAAIEELVRQSLVRSRGSKGEIFEVTKLGFEVAEALGQ</sequence>
<dbReference type="RefSeq" id="WP_107722472.1">
    <property type="nucleotide sequence ID" value="NZ_CP028475.1"/>
</dbReference>
<evidence type="ECO:0000256" key="2">
    <source>
        <dbReference type="SAM" id="Phobius"/>
    </source>
</evidence>
<feature type="transmembrane region" description="Helical" evidence="2">
    <location>
        <begin position="61"/>
        <end position="79"/>
    </location>
</feature>
<dbReference type="KEGG" id="cbak:DA792_20775"/>
<dbReference type="EMBL" id="CP028475">
    <property type="protein sequence ID" value="AVW93213.1"/>
    <property type="molecule type" value="Genomic_DNA"/>
</dbReference>
<organism evidence="3 4">
    <name type="scientific">Celeribacter baekdonensis</name>
    <dbReference type="NCBI Taxonomy" id="875171"/>
    <lineage>
        <taxon>Bacteria</taxon>
        <taxon>Pseudomonadati</taxon>
        <taxon>Pseudomonadota</taxon>
        <taxon>Alphaproteobacteria</taxon>
        <taxon>Rhodobacterales</taxon>
        <taxon>Roseobacteraceae</taxon>
        <taxon>Celeribacter</taxon>
    </lineage>
</organism>
<keyword evidence="2" id="KW-0472">Membrane</keyword>
<keyword evidence="2" id="KW-1133">Transmembrane helix</keyword>
<gene>
    <name evidence="3" type="ORF">DA792_20775</name>
</gene>
<evidence type="ECO:0000313" key="3">
    <source>
        <dbReference type="EMBL" id="AVW93213.1"/>
    </source>
</evidence>
<name>A0A2R4M7P8_9RHOB</name>
<evidence type="ECO:0000313" key="4">
    <source>
        <dbReference type="Proteomes" id="UP000241447"/>
    </source>
</evidence>
<dbReference type="AlphaFoldDB" id="A0A2R4M7P8"/>
<dbReference type="OrthoDB" id="1443905at2"/>
<keyword evidence="2" id="KW-0812">Transmembrane</keyword>
<dbReference type="Proteomes" id="UP000241447">
    <property type="component" value="Chromosome"/>
</dbReference>
<evidence type="ECO:0000256" key="1">
    <source>
        <dbReference type="SAM" id="Coils"/>
    </source>
</evidence>
<keyword evidence="1" id="KW-0175">Coiled coil</keyword>
<feature type="coiled-coil region" evidence="1">
    <location>
        <begin position="100"/>
        <end position="147"/>
    </location>
</feature>
<proteinExistence type="predicted"/>